<dbReference type="OrthoDB" id="784102at2759"/>
<name>A0A6I9RB31_ELAGV</name>
<protein>
    <submittedName>
        <fullName evidence="3">UDP-glycosyltransferase 83A1-like</fullName>
    </submittedName>
</protein>
<dbReference type="Gene3D" id="3.40.50.2000">
    <property type="entry name" value="Glycogen Phosphorylase B"/>
    <property type="match status" value="1"/>
</dbReference>
<dbReference type="Proteomes" id="UP000504607">
    <property type="component" value="Chromosome 6"/>
</dbReference>
<dbReference type="RefSeq" id="XP_010923650.2">
    <property type="nucleotide sequence ID" value="XM_010925348.2"/>
</dbReference>
<gene>
    <name evidence="3" type="primary">LOC105046690</name>
</gene>
<keyword evidence="2" id="KW-1185">Reference proteome</keyword>
<dbReference type="InParanoid" id="A0A6I9RB31"/>
<evidence type="ECO:0000313" key="2">
    <source>
        <dbReference type="Proteomes" id="UP000504607"/>
    </source>
</evidence>
<proteinExistence type="inferred from homology"/>
<evidence type="ECO:0000313" key="3">
    <source>
        <dbReference type="RefSeq" id="XP_010923650.2"/>
    </source>
</evidence>
<dbReference type="PANTHER" id="PTHR11926:SF1412">
    <property type="entry name" value="UDP-GLYCOSYLTRANSFERASE 83A1-LIKE"/>
    <property type="match status" value="1"/>
</dbReference>
<dbReference type="KEGG" id="egu:105046690"/>
<reference evidence="3" key="1">
    <citation type="submission" date="2025-08" db="UniProtKB">
        <authorList>
            <consortium name="RefSeq"/>
        </authorList>
    </citation>
    <scope>IDENTIFICATION</scope>
</reference>
<comment type="similarity">
    <text evidence="1">Belongs to the UDP-glycosyltransferase family.</text>
</comment>
<dbReference type="SUPFAM" id="SSF53756">
    <property type="entry name" value="UDP-Glycosyltransferase/glycogen phosphorylase"/>
    <property type="match status" value="1"/>
</dbReference>
<dbReference type="GeneID" id="105046690"/>
<evidence type="ECO:0000256" key="1">
    <source>
        <dbReference type="ARBA" id="ARBA00009995"/>
    </source>
</evidence>
<dbReference type="PANTHER" id="PTHR11926">
    <property type="entry name" value="GLUCOSYL/GLUCURONOSYL TRANSFERASES"/>
    <property type="match status" value="1"/>
</dbReference>
<accession>A0A6I9RB31</accession>
<sequence length="273" mass="30216">MAIGAVGIQHFKLWDGLPTQPTPNPLPFLEVPWPVYYHTRHKNRESRRNRIQLVVVMAAPHAIVITFPEQGHIIPLIALSHSLVAHGFKITFINSEFNHERVVASLSQNGGDGMEGIQMVSFPDGLAPGEDRHTSVQKKIEGIMRVMPECLEELIKQINASGGVRVTCVITDGGMGWVLKVVQKMGIRSAACLPASGALLALFMSVPEMIQDGIIHAEMIQDDLGFIEDGAAHVSDLYGYLSGLISNFSSRRRFFFSKRTLILRTLINSFDFN</sequence>
<dbReference type="AlphaFoldDB" id="A0A6I9RB31"/>
<dbReference type="GO" id="GO:0080044">
    <property type="term" value="F:quercetin 7-O-glucosyltransferase activity"/>
    <property type="evidence" value="ECO:0007669"/>
    <property type="project" value="TreeGrafter"/>
</dbReference>
<organism evidence="2 3">
    <name type="scientific">Elaeis guineensis var. tenera</name>
    <name type="common">Oil palm</name>
    <dbReference type="NCBI Taxonomy" id="51953"/>
    <lineage>
        <taxon>Eukaryota</taxon>
        <taxon>Viridiplantae</taxon>
        <taxon>Streptophyta</taxon>
        <taxon>Embryophyta</taxon>
        <taxon>Tracheophyta</taxon>
        <taxon>Spermatophyta</taxon>
        <taxon>Magnoliopsida</taxon>
        <taxon>Liliopsida</taxon>
        <taxon>Arecaceae</taxon>
        <taxon>Arecoideae</taxon>
        <taxon>Cocoseae</taxon>
        <taxon>Elaeidinae</taxon>
        <taxon>Elaeis</taxon>
    </lineage>
</organism>
<dbReference type="GO" id="GO:0080043">
    <property type="term" value="F:quercetin 3-O-glucosyltransferase activity"/>
    <property type="evidence" value="ECO:0007669"/>
    <property type="project" value="TreeGrafter"/>
</dbReference>